<evidence type="ECO:0000313" key="1">
    <source>
        <dbReference type="EMBL" id="CAG6450898.1"/>
    </source>
</evidence>
<protein>
    <submittedName>
        <fullName evidence="1">(northern house mosquito) hypothetical protein</fullName>
    </submittedName>
</protein>
<name>A0A8D8EYI9_CULPI</name>
<dbReference type="EMBL" id="HBUE01017235">
    <property type="protein sequence ID" value="CAG6450898.1"/>
    <property type="molecule type" value="Transcribed_RNA"/>
</dbReference>
<reference evidence="1" key="1">
    <citation type="submission" date="2021-05" db="EMBL/GenBank/DDBJ databases">
        <authorList>
            <person name="Alioto T."/>
            <person name="Alioto T."/>
            <person name="Gomez Garrido J."/>
        </authorList>
    </citation>
    <scope>NUCLEOTIDE SEQUENCE</scope>
</reference>
<sequence>MLMILGGSGCFLVLSNSPCHYRGHSRAQDVGNIMASVLSTQTRLFRDQGGNFSAKVAVAFDWHQDHGQRRSLSWRSAAIGELFLAFSNGGLDHAANFHKMNHFRPKVLIPDIFVFERNGWTASSDFSRISVIKTNSLSNGPLLGLLLFFQT</sequence>
<organism evidence="1">
    <name type="scientific">Culex pipiens</name>
    <name type="common">House mosquito</name>
    <dbReference type="NCBI Taxonomy" id="7175"/>
    <lineage>
        <taxon>Eukaryota</taxon>
        <taxon>Metazoa</taxon>
        <taxon>Ecdysozoa</taxon>
        <taxon>Arthropoda</taxon>
        <taxon>Hexapoda</taxon>
        <taxon>Insecta</taxon>
        <taxon>Pterygota</taxon>
        <taxon>Neoptera</taxon>
        <taxon>Endopterygota</taxon>
        <taxon>Diptera</taxon>
        <taxon>Nematocera</taxon>
        <taxon>Culicoidea</taxon>
        <taxon>Culicidae</taxon>
        <taxon>Culicinae</taxon>
        <taxon>Culicini</taxon>
        <taxon>Culex</taxon>
        <taxon>Culex</taxon>
    </lineage>
</organism>
<accession>A0A8D8EYI9</accession>
<dbReference type="AlphaFoldDB" id="A0A8D8EYI9"/>
<proteinExistence type="predicted"/>